<keyword evidence="8" id="KW-1185">Reference proteome</keyword>
<evidence type="ECO:0000256" key="3">
    <source>
        <dbReference type="ARBA" id="ARBA00022989"/>
    </source>
</evidence>
<accession>A0A812D9G8</accession>
<protein>
    <recommendedName>
        <fullName evidence="6">G-protein coupled receptors family 2 profile 2 domain-containing protein</fullName>
    </recommendedName>
</protein>
<keyword evidence="4 5" id="KW-0472">Membrane</keyword>
<feature type="domain" description="G-protein coupled receptors family 2 profile 2" evidence="6">
    <location>
        <begin position="1"/>
        <end position="82"/>
    </location>
</feature>
<evidence type="ECO:0000259" key="6">
    <source>
        <dbReference type="PROSITE" id="PS50261"/>
    </source>
</evidence>
<keyword evidence="3 5" id="KW-1133">Transmembrane helix</keyword>
<sequence length="238" mass="28215">MLIYRTLFTQQRSVKYYITFGWCFPLTFLVPWVLVRVYYDNTLCWSINRKLKYVWITRGPITATILINFLFFLDNLRVLLQRTQARGNRRTYSSFQGLILALLFCFLHEEVHANIKRAFNRYVMRQRNTMSLRSSISQRQNSLHTQNTQYQNSEIEDVIQLHLIHANKLYSEREGKVCNKATNNGSKANMNSCTSFTSNIVALTHTCNCRFSDQQQQQQQPIERQKTQISYLRNISMQ</sequence>
<name>A0A812D9G8_ACAPH</name>
<evidence type="ECO:0000256" key="4">
    <source>
        <dbReference type="ARBA" id="ARBA00023136"/>
    </source>
</evidence>
<keyword evidence="2 5" id="KW-0812">Transmembrane</keyword>
<dbReference type="OrthoDB" id="16753at2759"/>
<feature type="transmembrane region" description="Helical" evidence="5">
    <location>
        <begin position="16"/>
        <end position="39"/>
    </location>
</feature>
<dbReference type="GO" id="GO:0005886">
    <property type="term" value="C:plasma membrane"/>
    <property type="evidence" value="ECO:0007669"/>
    <property type="project" value="TreeGrafter"/>
</dbReference>
<dbReference type="PANTHER" id="PTHR45620:SF1">
    <property type="entry name" value="G-PROTEIN COUPLED RECEPTORS FAMILY 2 PROFILE 2 DOMAIN-CONTAINING PROTEIN"/>
    <property type="match status" value="1"/>
</dbReference>
<dbReference type="GO" id="GO:0008528">
    <property type="term" value="F:G protein-coupled peptide receptor activity"/>
    <property type="evidence" value="ECO:0007669"/>
    <property type="project" value="TreeGrafter"/>
</dbReference>
<dbReference type="Gene3D" id="1.20.1070.10">
    <property type="entry name" value="Rhodopsin 7-helix transmembrane proteins"/>
    <property type="match status" value="2"/>
</dbReference>
<dbReference type="GO" id="GO:0007188">
    <property type="term" value="P:adenylate cyclase-modulating G protein-coupled receptor signaling pathway"/>
    <property type="evidence" value="ECO:0007669"/>
    <property type="project" value="TreeGrafter"/>
</dbReference>
<feature type="transmembrane region" description="Helical" evidence="5">
    <location>
        <begin position="93"/>
        <end position="111"/>
    </location>
</feature>
<dbReference type="GO" id="GO:0017046">
    <property type="term" value="F:peptide hormone binding"/>
    <property type="evidence" value="ECO:0007669"/>
    <property type="project" value="TreeGrafter"/>
</dbReference>
<evidence type="ECO:0000256" key="5">
    <source>
        <dbReference type="SAM" id="Phobius"/>
    </source>
</evidence>
<evidence type="ECO:0000313" key="8">
    <source>
        <dbReference type="Proteomes" id="UP000597762"/>
    </source>
</evidence>
<dbReference type="InterPro" id="IPR017981">
    <property type="entry name" value="GPCR_2-like_7TM"/>
</dbReference>
<proteinExistence type="predicted"/>
<dbReference type="GO" id="GO:0007166">
    <property type="term" value="P:cell surface receptor signaling pathway"/>
    <property type="evidence" value="ECO:0007669"/>
    <property type="project" value="InterPro"/>
</dbReference>
<dbReference type="Proteomes" id="UP000597762">
    <property type="component" value="Unassembled WGS sequence"/>
</dbReference>
<comment type="caution">
    <text evidence="7">The sequence shown here is derived from an EMBL/GenBank/DDBJ whole genome shotgun (WGS) entry which is preliminary data.</text>
</comment>
<organism evidence="7 8">
    <name type="scientific">Acanthosepion pharaonis</name>
    <name type="common">Pharaoh cuttlefish</name>
    <name type="synonym">Sepia pharaonis</name>
    <dbReference type="NCBI Taxonomy" id="158019"/>
    <lineage>
        <taxon>Eukaryota</taxon>
        <taxon>Metazoa</taxon>
        <taxon>Spiralia</taxon>
        <taxon>Lophotrochozoa</taxon>
        <taxon>Mollusca</taxon>
        <taxon>Cephalopoda</taxon>
        <taxon>Coleoidea</taxon>
        <taxon>Decapodiformes</taxon>
        <taxon>Sepiida</taxon>
        <taxon>Sepiina</taxon>
        <taxon>Sepiidae</taxon>
        <taxon>Acanthosepion</taxon>
    </lineage>
</organism>
<dbReference type="InterPro" id="IPR000832">
    <property type="entry name" value="GPCR_2_secretin-like"/>
</dbReference>
<evidence type="ECO:0000256" key="1">
    <source>
        <dbReference type="ARBA" id="ARBA00004141"/>
    </source>
</evidence>
<dbReference type="EMBL" id="CAHIKZ030002866">
    <property type="protein sequence ID" value="CAE1293144.1"/>
    <property type="molecule type" value="Genomic_DNA"/>
</dbReference>
<feature type="transmembrane region" description="Helical" evidence="5">
    <location>
        <begin position="51"/>
        <end position="73"/>
    </location>
</feature>
<dbReference type="InterPro" id="IPR050332">
    <property type="entry name" value="GPCR_2"/>
</dbReference>
<dbReference type="PRINTS" id="PR00249">
    <property type="entry name" value="GPCRSECRETIN"/>
</dbReference>
<reference evidence="7" key="1">
    <citation type="submission" date="2021-01" db="EMBL/GenBank/DDBJ databases">
        <authorList>
            <person name="Li R."/>
            <person name="Bekaert M."/>
        </authorList>
    </citation>
    <scope>NUCLEOTIDE SEQUENCE</scope>
    <source>
        <strain evidence="7">Farmed</strain>
    </source>
</reference>
<evidence type="ECO:0000256" key="2">
    <source>
        <dbReference type="ARBA" id="ARBA00022692"/>
    </source>
</evidence>
<gene>
    <name evidence="7" type="ORF">SPHA_49639</name>
</gene>
<dbReference type="PROSITE" id="PS50261">
    <property type="entry name" value="G_PROTEIN_RECEP_F2_4"/>
    <property type="match status" value="1"/>
</dbReference>
<dbReference type="PANTHER" id="PTHR45620">
    <property type="entry name" value="PDF RECEPTOR-LIKE PROTEIN-RELATED"/>
    <property type="match status" value="1"/>
</dbReference>
<evidence type="ECO:0000313" key="7">
    <source>
        <dbReference type="EMBL" id="CAE1293144.1"/>
    </source>
</evidence>
<dbReference type="Pfam" id="PF00002">
    <property type="entry name" value="7tm_2"/>
    <property type="match status" value="1"/>
</dbReference>
<dbReference type="AlphaFoldDB" id="A0A812D9G8"/>
<comment type="subcellular location">
    <subcellularLocation>
        <location evidence="1">Membrane</location>
        <topology evidence="1">Multi-pass membrane protein</topology>
    </subcellularLocation>
</comment>